<protein>
    <submittedName>
        <fullName evidence="1">Uncharacterized protein</fullName>
    </submittedName>
</protein>
<accession>A0A080ZUF3</accession>
<proteinExistence type="predicted"/>
<dbReference type="AlphaFoldDB" id="A0A080ZUF3"/>
<gene>
    <name evidence="1" type="ORF">F444_13241</name>
</gene>
<evidence type="ECO:0000313" key="2">
    <source>
        <dbReference type="Proteomes" id="UP000028582"/>
    </source>
</evidence>
<comment type="caution">
    <text evidence="1">The sequence shown here is derived from an EMBL/GenBank/DDBJ whole genome shotgun (WGS) entry which is preliminary data.</text>
</comment>
<dbReference type="EMBL" id="ANJA01002376">
    <property type="protein sequence ID" value="ETO70264.1"/>
    <property type="molecule type" value="Genomic_DNA"/>
</dbReference>
<evidence type="ECO:0000313" key="1">
    <source>
        <dbReference type="EMBL" id="ETO70264.1"/>
    </source>
</evidence>
<dbReference type="Proteomes" id="UP000028582">
    <property type="component" value="Unassembled WGS sequence"/>
</dbReference>
<reference evidence="1 2" key="1">
    <citation type="submission" date="2013-11" db="EMBL/GenBank/DDBJ databases">
        <title>The Genome Sequence of Phytophthora parasitica P1976.</title>
        <authorList>
            <consortium name="The Broad Institute Genomics Platform"/>
            <person name="Russ C."/>
            <person name="Tyler B."/>
            <person name="Panabieres F."/>
            <person name="Shan W."/>
            <person name="Tripathy S."/>
            <person name="Grunwald N."/>
            <person name="Machado M."/>
            <person name="Johnson C.S."/>
            <person name="Walker B."/>
            <person name="Young S."/>
            <person name="Zeng Q."/>
            <person name="Gargeya S."/>
            <person name="Fitzgerald M."/>
            <person name="Haas B."/>
            <person name="Abouelleil A."/>
            <person name="Allen A.W."/>
            <person name="Alvarado L."/>
            <person name="Arachchi H.M."/>
            <person name="Berlin A.M."/>
            <person name="Chapman S.B."/>
            <person name="Gainer-Dewar J."/>
            <person name="Goldberg J."/>
            <person name="Griggs A."/>
            <person name="Gujja S."/>
            <person name="Hansen M."/>
            <person name="Howarth C."/>
            <person name="Imamovic A."/>
            <person name="Ireland A."/>
            <person name="Larimer J."/>
            <person name="McCowan C."/>
            <person name="Murphy C."/>
            <person name="Pearson M."/>
            <person name="Poon T.W."/>
            <person name="Priest M."/>
            <person name="Roberts A."/>
            <person name="Saif S."/>
            <person name="Shea T."/>
            <person name="Sisk P."/>
            <person name="Sykes S."/>
            <person name="Wortman J."/>
            <person name="Nusbaum C."/>
            <person name="Birren B."/>
        </authorList>
    </citation>
    <scope>NUCLEOTIDE SEQUENCE [LARGE SCALE GENOMIC DNA]</scope>
    <source>
        <strain evidence="1 2">P1976</strain>
    </source>
</reference>
<organism evidence="1 2">
    <name type="scientific">Phytophthora nicotianae P1976</name>
    <dbReference type="NCBI Taxonomy" id="1317066"/>
    <lineage>
        <taxon>Eukaryota</taxon>
        <taxon>Sar</taxon>
        <taxon>Stramenopiles</taxon>
        <taxon>Oomycota</taxon>
        <taxon>Peronosporomycetes</taxon>
        <taxon>Peronosporales</taxon>
        <taxon>Peronosporaceae</taxon>
        <taxon>Phytophthora</taxon>
    </lineage>
</organism>
<sequence>MLNRIDDAADDIMEGAFKVTGNQNMSSEQLGMLRGFLELNEHFIAVAMKRLLEFKEEVSNSSHFHRT</sequence>
<name>A0A080ZUF3_PHYNI</name>